<sequence>MKTMIQQKNMSQPEKSQSGKQSTLPTVLQAYKDRITQRQSVEEEELLQPKFDPSQMKQNSMQFHTQSNVVQRKASREPIQLKTQILSQQDQQYNFGTGSINVGKFVEVGLDPNDMHQGQSANLNTAQDDMMSAIRSKWGITGGGLVKGHLWNDNLGGSAMNYNLYPITKAANSDHLGYVENKAKEYVWNKQPIYYRVEVDANPVITDPKADFDCEIRSWDPTTGKLGSRLFGPVTIESDLNNVGAYNEAYETYTGNTADRQKRPKKPKWAQNPKTRVGELTKQELKERQNQ</sequence>
<reference evidence="3" key="1">
    <citation type="journal article" date="2019" name="Int. J. Syst. Evol. Microbiol.">
        <title>The Global Catalogue of Microorganisms (GCM) 10K type strain sequencing project: providing services to taxonomists for standard genome sequencing and annotation.</title>
        <authorList>
            <consortium name="The Broad Institute Genomics Platform"/>
            <consortium name="The Broad Institute Genome Sequencing Center for Infectious Disease"/>
            <person name="Wu L."/>
            <person name="Ma J."/>
        </authorList>
    </citation>
    <scope>NUCLEOTIDE SEQUENCE [LARGE SCALE GENOMIC DNA]</scope>
    <source>
        <strain evidence="3">JCM 16083</strain>
    </source>
</reference>
<dbReference type="InterPro" id="IPR044929">
    <property type="entry name" value="DNA/RNA_non-sp_Endonuclease_sf"/>
</dbReference>
<feature type="compositionally biased region" description="Polar residues" evidence="1">
    <location>
        <begin position="1"/>
        <end position="26"/>
    </location>
</feature>
<evidence type="ECO:0000313" key="2">
    <source>
        <dbReference type="EMBL" id="GAA0873874.1"/>
    </source>
</evidence>
<feature type="region of interest" description="Disordered" evidence="1">
    <location>
        <begin position="255"/>
        <end position="291"/>
    </location>
</feature>
<feature type="compositionally biased region" description="Basic and acidic residues" evidence="1">
    <location>
        <begin position="276"/>
        <end position="291"/>
    </location>
</feature>
<comment type="caution">
    <text evidence="2">The sequence shown here is derived from an EMBL/GenBank/DDBJ whole genome shotgun (WGS) entry which is preliminary data.</text>
</comment>
<dbReference type="EMBL" id="BAAAFH010000003">
    <property type="protein sequence ID" value="GAA0873874.1"/>
    <property type="molecule type" value="Genomic_DNA"/>
</dbReference>
<name>A0ABP3XWR1_9FLAO</name>
<evidence type="ECO:0000313" key="3">
    <source>
        <dbReference type="Proteomes" id="UP001501126"/>
    </source>
</evidence>
<dbReference type="Proteomes" id="UP001501126">
    <property type="component" value="Unassembled WGS sequence"/>
</dbReference>
<proteinExistence type="predicted"/>
<dbReference type="RefSeq" id="WP_343784347.1">
    <property type="nucleotide sequence ID" value="NZ_BAAAFH010000003.1"/>
</dbReference>
<organism evidence="2 3">
    <name type="scientific">Wandonia haliotis</name>
    <dbReference type="NCBI Taxonomy" id="574963"/>
    <lineage>
        <taxon>Bacteria</taxon>
        <taxon>Pseudomonadati</taxon>
        <taxon>Bacteroidota</taxon>
        <taxon>Flavobacteriia</taxon>
        <taxon>Flavobacteriales</taxon>
        <taxon>Crocinitomicaceae</taxon>
        <taxon>Wandonia</taxon>
    </lineage>
</organism>
<keyword evidence="3" id="KW-1185">Reference proteome</keyword>
<evidence type="ECO:0000256" key="1">
    <source>
        <dbReference type="SAM" id="MobiDB-lite"/>
    </source>
</evidence>
<accession>A0ABP3XWR1</accession>
<feature type="region of interest" description="Disordered" evidence="1">
    <location>
        <begin position="1"/>
        <end position="27"/>
    </location>
</feature>
<protein>
    <submittedName>
        <fullName evidence="2">Uncharacterized protein</fullName>
    </submittedName>
</protein>
<dbReference type="Gene3D" id="3.40.570.10">
    <property type="entry name" value="Extracellular Endonuclease, subunit A"/>
    <property type="match status" value="1"/>
</dbReference>
<gene>
    <name evidence="2" type="ORF">GCM10009118_02820</name>
</gene>